<evidence type="ECO:0000256" key="4">
    <source>
        <dbReference type="ARBA" id="ARBA00022692"/>
    </source>
</evidence>
<feature type="transmembrane region" description="Helical" evidence="7">
    <location>
        <begin position="107"/>
        <end position="133"/>
    </location>
</feature>
<evidence type="ECO:0000256" key="3">
    <source>
        <dbReference type="ARBA" id="ARBA00022475"/>
    </source>
</evidence>
<keyword evidence="11" id="KW-1185">Reference proteome</keyword>
<keyword evidence="2 7" id="KW-0813">Transport</keyword>
<evidence type="ECO:0000256" key="5">
    <source>
        <dbReference type="ARBA" id="ARBA00022989"/>
    </source>
</evidence>
<feature type="region of interest" description="Disordered" evidence="8">
    <location>
        <begin position="1"/>
        <end position="39"/>
    </location>
</feature>
<evidence type="ECO:0000313" key="10">
    <source>
        <dbReference type="EMBL" id="GAA4385489.1"/>
    </source>
</evidence>
<evidence type="ECO:0000256" key="6">
    <source>
        <dbReference type="ARBA" id="ARBA00023136"/>
    </source>
</evidence>
<dbReference type="PROSITE" id="PS50928">
    <property type="entry name" value="ABC_TM1"/>
    <property type="match status" value="1"/>
</dbReference>
<feature type="transmembrane region" description="Helical" evidence="7">
    <location>
        <begin position="145"/>
        <end position="164"/>
    </location>
</feature>
<dbReference type="InterPro" id="IPR035906">
    <property type="entry name" value="MetI-like_sf"/>
</dbReference>
<dbReference type="CDD" id="cd06261">
    <property type="entry name" value="TM_PBP2"/>
    <property type="match status" value="1"/>
</dbReference>
<protein>
    <submittedName>
        <fullName evidence="10">Sugar ABC transporter permease</fullName>
    </submittedName>
</protein>
<feature type="domain" description="ABC transmembrane type-1" evidence="9">
    <location>
        <begin position="107"/>
        <end position="315"/>
    </location>
</feature>
<comment type="subcellular location">
    <subcellularLocation>
        <location evidence="1 7">Cell membrane</location>
        <topology evidence="1 7">Multi-pass membrane protein</topology>
    </subcellularLocation>
</comment>
<dbReference type="Proteomes" id="UP001500642">
    <property type="component" value="Unassembled WGS sequence"/>
</dbReference>
<evidence type="ECO:0000256" key="8">
    <source>
        <dbReference type="SAM" id="MobiDB-lite"/>
    </source>
</evidence>
<organism evidence="10 11">
    <name type="scientific">Brevibacterium pityocampae</name>
    <dbReference type="NCBI Taxonomy" id="506594"/>
    <lineage>
        <taxon>Bacteria</taxon>
        <taxon>Bacillati</taxon>
        <taxon>Actinomycetota</taxon>
        <taxon>Actinomycetes</taxon>
        <taxon>Micrococcales</taxon>
        <taxon>Brevibacteriaceae</taxon>
        <taxon>Brevibacterium</taxon>
    </lineage>
</organism>
<comment type="caution">
    <text evidence="10">The sequence shown here is derived from an EMBL/GenBank/DDBJ whole genome shotgun (WGS) entry which is preliminary data.</text>
</comment>
<dbReference type="EMBL" id="BAABGL010000003">
    <property type="protein sequence ID" value="GAA4385489.1"/>
    <property type="molecule type" value="Genomic_DNA"/>
</dbReference>
<evidence type="ECO:0000256" key="1">
    <source>
        <dbReference type="ARBA" id="ARBA00004651"/>
    </source>
</evidence>
<sequence>MSESTELRGPGGASAQSPGTTRAREKPGRTGKRKRYTSERSRAEAKLGLMLAAPAAIVLLLVTGYPILQAVYQSFFNLRLTDRENAYFNWGANYVTVLSDPLWWQTLGFTLLITVVTVAVELVLGFFFAMVMLNAMKGVRGPIRTIILVPYGIITVVAAFSWKYAFDLGTGFVGTWFGIEGFDWFGNFWSSFAVISLAEIWKTTPFISLLMLAGLAQIPGDMVEAATVDGASWWQRLTRVILPNMKSAIMVALMFRTLEAFRIFDSVFVMTQGANGTATVSSLAYDQTISQLQTGLGSAVSVLLFLCVGLICLLFIKGFRVNLGDSRG</sequence>
<dbReference type="SUPFAM" id="SSF161098">
    <property type="entry name" value="MetI-like"/>
    <property type="match status" value="1"/>
</dbReference>
<evidence type="ECO:0000256" key="2">
    <source>
        <dbReference type="ARBA" id="ARBA00022448"/>
    </source>
</evidence>
<dbReference type="PANTHER" id="PTHR43005:SF1">
    <property type="entry name" value="SPERMIDINE_PUTRESCINE TRANSPORT SYSTEM PERMEASE PROTEIN"/>
    <property type="match status" value="1"/>
</dbReference>
<dbReference type="Gene3D" id="1.10.3720.10">
    <property type="entry name" value="MetI-like"/>
    <property type="match status" value="1"/>
</dbReference>
<accession>A0ABP8J5I7</accession>
<keyword evidence="4 7" id="KW-0812">Transmembrane</keyword>
<reference evidence="11" key="1">
    <citation type="journal article" date="2019" name="Int. J. Syst. Evol. Microbiol.">
        <title>The Global Catalogue of Microorganisms (GCM) 10K type strain sequencing project: providing services to taxonomists for standard genome sequencing and annotation.</title>
        <authorList>
            <consortium name="The Broad Institute Genomics Platform"/>
            <consortium name="The Broad Institute Genome Sequencing Center for Infectious Disease"/>
            <person name="Wu L."/>
            <person name="Ma J."/>
        </authorList>
    </citation>
    <scope>NUCLEOTIDE SEQUENCE [LARGE SCALE GENOMIC DNA]</scope>
    <source>
        <strain evidence="11">JCM 17808</strain>
    </source>
</reference>
<keyword evidence="6 7" id="KW-0472">Membrane</keyword>
<evidence type="ECO:0000256" key="7">
    <source>
        <dbReference type="RuleBase" id="RU363032"/>
    </source>
</evidence>
<dbReference type="InterPro" id="IPR000515">
    <property type="entry name" value="MetI-like"/>
</dbReference>
<feature type="transmembrane region" description="Helical" evidence="7">
    <location>
        <begin position="47"/>
        <end position="68"/>
    </location>
</feature>
<name>A0ABP8J5I7_9MICO</name>
<dbReference type="Pfam" id="PF00528">
    <property type="entry name" value="BPD_transp_1"/>
    <property type="match status" value="1"/>
</dbReference>
<dbReference type="RefSeq" id="WP_345029913.1">
    <property type="nucleotide sequence ID" value="NZ_BAABGL010000003.1"/>
</dbReference>
<gene>
    <name evidence="10" type="ORF">GCM10023167_07310</name>
</gene>
<evidence type="ECO:0000259" key="9">
    <source>
        <dbReference type="PROSITE" id="PS50928"/>
    </source>
</evidence>
<feature type="transmembrane region" description="Helical" evidence="7">
    <location>
        <begin position="296"/>
        <end position="316"/>
    </location>
</feature>
<keyword evidence="5 7" id="KW-1133">Transmembrane helix</keyword>
<dbReference type="PANTHER" id="PTHR43005">
    <property type="entry name" value="BLR7065 PROTEIN"/>
    <property type="match status" value="1"/>
</dbReference>
<evidence type="ECO:0000313" key="11">
    <source>
        <dbReference type="Proteomes" id="UP001500642"/>
    </source>
</evidence>
<proteinExistence type="inferred from homology"/>
<keyword evidence="3" id="KW-1003">Cell membrane</keyword>
<comment type="similarity">
    <text evidence="7">Belongs to the binding-protein-dependent transport system permease family.</text>
</comment>